<proteinExistence type="predicted"/>
<dbReference type="NCBIfam" id="TIGR01550">
    <property type="entry name" value="DOC_P1"/>
    <property type="match status" value="1"/>
</dbReference>
<accession>A0A9Y2AGC7</accession>
<dbReference type="PROSITE" id="PS51459">
    <property type="entry name" value="FIDO"/>
    <property type="match status" value="1"/>
</dbReference>
<dbReference type="RefSeq" id="WP_147670084.1">
    <property type="nucleotide sequence ID" value="NZ_CP120678.1"/>
</dbReference>
<evidence type="ECO:0000313" key="3">
    <source>
        <dbReference type="EMBL" id="WIW70299.1"/>
    </source>
</evidence>
<evidence type="ECO:0000313" key="2">
    <source>
        <dbReference type="EMBL" id="WIW70297.1"/>
    </source>
</evidence>
<protein>
    <submittedName>
        <fullName evidence="3">Type II toxin-antitoxin system death-on-curing family toxin</fullName>
    </submittedName>
</protein>
<name>A0A9Y2AGC7_9FIRM</name>
<dbReference type="GO" id="GO:0016301">
    <property type="term" value="F:kinase activity"/>
    <property type="evidence" value="ECO:0007669"/>
    <property type="project" value="InterPro"/>
</dbReference>
<dbReference type="Proteomes" id="UP001243623">
    <property type="component" value="Chromosome"/>
</dbReference>
<dbReference type="AlphaFoldDB" id="A0A9Y2AGC7"/>
<gene>
    <name evidence="2" type="ORF">P3F81_10410</name>
    <name evidence="3" type="ORF">P3F81_10420</name>
</gene>
<dbReference type="InterPro" id="IPR003812">
    <property type="entry name" value="Fido"/>
</dbReference>
<dbReference type="KEGG" id="sgbi:P3F81_10420"/>
<feature type="domain" description="Fido" evidence="1">
    <location>
        <begin position="8"/>
        <end position="126"/>
    </location>
</feature>
<dbReference type="SUPFAM" id="SSF140931">
    <property type="entry name" value="Fic-like"/>
    <property type="match status" value="1"/>
</dbReference>
<dbReference type="Pfam" id="PF02661">
    <property type="entry name" value="Fic"/>
    <property type="match status" value="1"/>
</dbReference>
<dbReference type="InterPro" id="IPR036597">
    <property type="entry name" value="Fido-like_dom_sf"/>
</dbReference>
<evidence type="ECO:0000313" key="4">
    <source>
        <dbReference type="Proteomes" id="UP001243623"/>
    </source>
</evidence>
<dbReference type="Gene3D" id="1.20.120.1870">
    <property type="entry name" value="Fic/DOC protein, Fido domain"/>
    <property type="match status" value="1"/>
</dbReference>
<dbReference type="KEGG" id="sgbi:P3F81_10410"/>
<dbReference type="PANTHER" id="PTHR39426:SF1">
    <property type="entry name" value="HOMOLOGY TO DEATH-ON-CURING PROTEIN OF PHAGE P1"/>
    <property type="match status" value="1"/>
</dbReference>
<dbReference type="PIRSF" id="PIRSF018297">
    <property type="entry name" value="Doc"/>
    <property type="match status" value="1"/>
</dbReference>
<dbReference type="EMBL" id="CP120678">
    <property type="protein sequence ID" value="WIW70297.1"/>
    <property type="molecule type" value="Genomic_DNA"/>
</dbReference>
<dbReference type="EMBL" id="CP120678">
    <property type="protein sequence ID" value="WIW70299.1"/>
    <property type="molecule type" value="Genomic_DNA"/>
</dbReference>
<keyword evidence="4" id="KW-1185">Reference proteome</keyword>
<dbReference type="InterPro" id="IPR006440">
    <property type="entry name" value="Doc"/>
</dbReference>
<dbReference type="InterPro" id="IPR053737">
    <property type="entry name" value="Type_II_TA_Toxin"/>
</dbReference>
<organism evidence="3 4">
    <name type="scientific">Selenobaculum gibii</name>
    <dbReference type="NCBI Taxonomy" id="3054208"/>
    <lineage>
        <taxon>Bacteria</taxon>
        <taxon>Bacillati</taxon>
        <taxon>Bacillota</taxon>
        <taxon>Negativicutes</taxon>
        <taxon>Selenomonadales</taxon>
        <taxon>Selenomonadaceae</taxon>
        <taxon>Selenobaculum</taxon>
    </lineage>
</organism>
<dbReference type="PANTHER" id="PTHR39426">
    <property type="entry name" value="HOMOLOGY TO DEATH-ON-CURING PROTEIN OF PHAGE P1"/>
    <property type="match status" value="1"/>
</dbReference>
<reference evidence="3" key="1">
    <citation type="submission" date="2023-03" db="EMBL/GenBank/DDBJ databases">
        <title>Selenobaculum gbiensis gen. nov. sp. nov., a new bacterium isolated from the gut microbiota of IBD patient.</title>
        <authorList>
            <person name="Yeo S."/>
            <person name="Park H."/>
            <person name="Huh C.S."/>
        </authorList>
    </citation>
    <scope>NUCLEOTIDE SEQUENCE</scope>
    <source>
        <strain evidence="3">ICN-92133</strain>
    </source>
</reference>
<sequence length="131" mass="15177">MSQQTIEILLSDAIEFHSDLTKEYRNLEGIRDIKLLESAISNPFQSMFGEDLYQNIEDKAARLSFGVINNHPFVDGNKRTGLHCMLVFLLLNEYDIEYTQLEIEELAVGIAEKTIFVEKIAEWIRSHRKSK</sequence>
<evidence type="ECO:0000259" key="1">
    <source>
        <dbReference type="PROSITE" id="PS51459"/>
    </source>
</evidence>